<dbReference type="Gene3D" id="1.10.490.10">
    <property type="entry name" value="Globins"/>
    <property type="match status" value="1"/>
</dbReference>
<dbReference type="InterPro" id="IPR009050">
    <property type="entry name" value="Globin-like_sf"/>
</dbReference>
<accession>A0A2N5N2K7</accession>
<dbReference type="PANTHER" id="PTHR32089:SF112">
    <property type="entry name" value="LYSOZYME-LIKE PROTEIN-RELATED"/>
    <property type="match status" value="1"/>
</dbReference>
<keyword evidence="5" id="KW-1185">Reference proteome</keyword>
<dbReference type="Pfam" id="PF11563">
    <property type="entry name" value="Protoglobin"/>
    <property type="match status" value="1"/>
</dbReference>
<feature type="domain" description="Methyl-accepting transducer" evidence="3">
    <location>
        <begin position="171"/>
        <end position="341"/>
    </location>
</feature>
<dbReference type="SUPFAM" id="SSF58104">
    <property type="entry name" value="Methyl-accepting chemotaxis protein (MCP) signaling domain"/>
    <property type="match status" value="1"/>
</dbReference>
<dbReference type="GO" id="GO:0019825">
    <property type="term" value="F:oxygen binding"/>
    <property type="evidence" value="ECO:0007669"/>
    <property type="project" value="InterPro"/>
</dbReference>
<dbReference type="AlphaFoldDB" id="A0A2N5N2K7"/>
<dbReference type="CDD" id="cd01068">
    <property type="entry name" value="globin_sensor"/>
    <property type="match status" value="1"/>
</dbReference>
<protein>
    <submittedName>
        <fullName evidence="4">Methyl-accepting chemotaxis protein</fullName>
    </submittedName>
</protein>
<dbReference type="GO" id="GO:0007165">
    <property type="term" value="P:signal transduction"/>
    <property type="evidence" value="ECO:0007669"/>
    <property type="project" value="UniProtKB-KW"/>
</dbReference>
<dbReference type="PANTHER" id="PTHR32089">
    <property type="entry name" value="METHYL-ACCEPTING CHEMOTAXIS PROTEIN MCPB"/>
    <property type="match status" value="1"/>
</dbReference>
<dbReference type="GO" id="GO:0020037">
    <property type="term" value="F:heme binding"/>
    <property type="evidence" value="ECO:0007669"/>
    <property type="project" value="InterPro"/>
</dbReference>
<reference evidence="4 5" key="1">
    <citation type="submission" date="2017-05" db="EMBL/GenBank/DDBJ databases">
        <title>Functional genome analysis of Paenibacillus pasadenensis strain R16: insights on endophytic life style and antifungal activity.</title>
        <authorList>
            <person name="Passera A."/>
            <person name="Marcolungo L."/>
            <person name="Casati P."/>
            <person name="Brasca M."/>
            <person name="Quaglino F."/>
            <person name="Delledonne M."/>
        </authorList>
    </citation>
    <scope>NUCLEOTIDE SEQUENCE [LARGE SCALE GENOMIC DNA]</scope>
    <source>
        <strain evidence="4 5">R16</strain>
    </source>
</reference>
<name>A0A2N5N2K7_9BACL</name>
<evidence type="ECO:0000256" key="2">
    <source>
        <dbReference type="PROSITE-ProRule" id="PRU00284"/>
    </source>
</evidence>
<dbReference type="PROSITE" id="PS50111">
    <property type="entry name" value="CHEMOTAXIS_TRANSDUC_2"/>
    <property type="match status" value="1"/>
</dbReference>
<dbReference type="SMART" id="SM00283">
    <property type="entry name" value="MA"/>
    <property type="match status" value="1"/>
</dbReference>
<organism evidence="4 5">
    <name type="scientific">Paenibacillus pasadenensis</name>
    <dbReference type="NCBI Taxonomy" id="217090"/>
    <lineage>
        <taxon>Bacteria</taxon>
        <taxon>Bacillati</taxon>
        <taxon>Bacillota</taxon>
        <taxon>Bacilli</taxon>
        <taxon>Bacillales</taxon>
        <taxon>Paenibacillaceae</taxon>
        <taxon>Paenibacillus</taxon>
    </lineage>
</organism>
<evidence type="ECO:0000313" key="4">
    <source>
        <dbReference type="EMBL" id="PLT44562.1"/>
    </source>
</evidence>
<evidence type="ECO:0000313" key="5">
    <source>
        <dbReference type="Proteomes" id="UP000234789"/>
    </source>
</evidence>
<dbReference type="Proteomes" id="UP000234789">
    <property type="component" value="Unassembled WGS sequence"/>
</dbReference>
<dbReference type="EMBL" id="NFEZ01000004">
    <property type="protein sequence ID" value="PLT44562.1"/>
    <property type="molecule type" value="Genomic_DNA"/>
</dbReference>
<dbReference type="InterPro" id="IPR044398">
    <property type="entry name" value="Globin-sensor_dom"/>
</dbReference>
<gene>
    <name evidence="4" type="ORF">B8V81_2993</name>
</gene>
<proteinExistence type="predicted"/>
<dbReference type="InterPro" id="IPR004089">
    <property type="entry name" value="MCPsignal_dom"/>
</dbReference>
<dbReference type="RefSeq" id="WP_028600340.1">
    <property type="nucleotide sequence ID" value="NZ_BIMM01000038.1"/>
</dbReference>
<dbReference type="SUPFAM" id="SSF46458">
    <property type="entry name" value="Globin-like"/>
    <property type="match status" value="1"/>
</dbReference>
<sequence length="341" mass="37317">MIALSEARQKQLDYIGLKEEDLQLLRGAAPVFEEAADGIVEALYGQIVRQPELKALIERHSSLDRLMGAQKRYFLSMTEGAIDERYFEERLKIGAIHSRIGLTSQWYLGTYMIYLDLASAHLAAALPDRWRPVLHALTKMFNLDSQLVLEAYERDEKAKLQRISDSQSDILHGVNAAVQELAAGMEQVGRSADTVGRLAVRTVESQEQTMAQLDLLGEQIGGIESMGSVMNGISEQTHLLGLNAAIEAARAGEAGRGFEVVAGEVRKLARHSKESLDLIQDKLEAITAALSRVQALSAETSGAAQEQAASSTELGLFIGMIEKVSKELERLKEKAEAAESV</sequence>
<dbReference type="InterPro" id="IPR039379">
    <property type="entry name" value="Protoglobin_sensor_dom"/>
</dbReference>
<dbReference type="GO" id="GO:0016020">
    <property type="term" value="C:membrane"/>
    <property type="evidence" value="ECO:0007669"/>
    <property type="project" value="InterPro"/>
</dbReference>
<keyword evidence="1 2" id="KW-0807">Transducer</keyword>
<comment type="caution">
    <text evidence="4">The sequence shown here is derived from an EMBL/GenBank/DDBJ whole genome shotgun (WGS) entry which is preliminary data.</text>
</comment>
<dbReference type="OrthoDB" id="266313at2"/>
<dbReference type="InterPro" id="IPR012292">
    <property type="entry name" value="Globin/Proto"/>
</dbReference>
<evidence type="ECO:0000256" key="1">
    <source>
        <dbReference type="ARBA" id="ARBA00023224"/>
    </source>
</evidence>
<dbReference type="Pfam" id="PF00015">
    <property type="entry name" value="MCPsignal"/>
    <property type="match status" value="1"/>
</dbReference>
<evidence type="ECO:0000259" key="3">
    <source>
        <dbReference type="PROSITE" id="PS50111"/>
    </source>
</evidence>
<dbReference type="Gene3D" id="1.10.287.950">
    <property type="entry name" value="Methyl-accepting chemotaxis protein"/>
    <property type="match status" value="1"/>
</dbReference>